<name>A0AB36XBK4_LACPA</name>
<dbReference type="EMBL" id="PKQJ01000008">
    <property type="protein sequence ID" value="PLC46322.1"/>
    <property type="molecule type" value="Genomic_DNA"/>
</dbReference>
<dbReference type="AntiFam" id="ANF00266">
    <property type="entry name" value="DNA repeat translations related to WP_020751851.1"/>
</dbReference>
<dbReference type="AlphaFoldDB" id="A0AB36XBK4"/>
<dbReference type="NCBIfam" id="NF040509">
    <property type="entry name" value="Lacto_palin_RPT"/>
    <property type="match status" value="1"/>
</dbReference>
<evidence type="ECO:0000313" key="2">
    <source>
        <dbReference type="EMBL" id="PLC46322.1"/>
    </source>
</evidence>
<protein>
    <submittedName>
        <fullName evidence="2">Uncharacterized protein</fullName>
    </submittedName>
</protein>
<organism evidence="2 3">
    <name type="scientific">Lacticaseibacillus paracasei</name>
    <name type="common">Lactobacillus paracasei</name>
    <dbReference type="NCBI Taxonomy" id="1597"/>
    <lineage>
        <taxon>Bacteria</taxon>
        <taxon>Bacillati</taxon>
        <taxon>Bacillota</taxon>
        <taxon>Bacilli</taxon>
        <taxon>Lactobacillales</taxon>
        <taxon>Lactobacillaceae</taxon>
        <taxon>Lacticaseibacillus</taxon>
    </lineage>
</organism>
<sequence>MTRSLAQKTAYKDLDRNGQSPTITIKAAYTPVSNRADSRSHTKRGEQSSSPPRFFVPYCF</sequence>
<evidence type="ECO:0000313" key="3">
    <source>
        <dbReference type="Proteomes" id="UP000234512"/>
    </source>
</evidence>
<reference evidence="2 3" key="1">
    <citation type="journal article" date="2018" name="Genome Announc.">
        <title>Draft Genome Sequence of Lactobacillus paracasei DUP 13076, Which Exhibits Potent Antipathogenic Effects against Salmonella enterica Serovars Enteritidis, Typhimurium, and Heidelberg.</title>
        <authorList>
            <person name="Muyyarikkandy M.S."/>
            <person name="Alqahtani F.H."/>
            <person name="Mandoiu I."/>
            <person name="Amalaradjou M.A."/>
        </authorList>
    </citation>
    <scope>NUCLEOTIDE SEQUENCE [LARGE SCALE GENOMIC DNA]</scope>
    <source>
        <strain evidence="2 3">DUP 13076</strain>
    </source>
</reference>
<accession>A0AB36XBK4</accession>
<comment type="caution">
    <text evidence="2">The sequence shown here is derived from an EMBL/GenBank/DDBJ whole genome shotgun (WGS) entry which is preliminary data.</text>
</comment>
<proteinExistence type="predicted"/>
<gene>
    <name evidence="2" type="ORF">C0Q90_08750</name>
</gene>
<dbReference type="Proteomes" id="UP000234512">
    <property type="component" value="Unassembled WGS sequence"/>
</dbReference>
<evidence type="ECO:0000256" key="1">
    <source>
        <dbReference type="SAM" id="MobiDB-lite"/>
    </source>
</evidence>
<feature type="compositionally biased region" description="Basic and acidic residues" evidence="1">
    <location>
        <begin position="36"/>
        <end position="46"/>
    </location>
</feature>
<feature type="region of interest" description="Disordered" evidence="1">
    <location>
        <begin position="1"/>
        <end position="60"/>
    </location>
</feature>